<dbReference type="Proteomes" id="UP001253595">
    <property type="component" value="Unassembled WGS sequence"/>
</dbReference>
<evidence type="ECO:0000313" key="2">
    <source>
        <dbReference type="Proteomes" id="UP001253595"/>
    </source>
</evidence>
<gene>
    <name evidence="1" type="ORF">J2X05_003567</name>
</gene>
<protein>
    <submittedName>
        <fullName evidence="1">Uncharacterized protein</fullName>
    </submittedName>
</protein>
<proteinExistence type="predicted"/>
<name>A0ABU1V255_9GAMM</name>
<reference evidence="1 2" key="1">
    <citation type="submission" date="2023-07" db="EMBL/GenBank/DDBJ databases">
        <title>Sorghum-associated microbial communities from plants grown in Nebraska, USA.</title>
        <authorList>
            <person name="Schachtman D."/>
        </authorList>
    </citation>
    <scope>NUCLEOTIDE SEQUENCE [LARGE SCALE GENOMIC DNA]</scope>
    <source>
        <strain evidence="1 2">BE190</strain>
    </source>
</reference>
<dbReference type="RefSeq" id="WP_310074941.1">
    <property type="nucleotide sequence ID" value="NZ_JAVDVX010000007.1"/>
</dbReference>
<dbReference type="EMBL" id="JAVDVX010000007">
    <property type="protein sequence ID" value="MDR7091532.1"/>
    <property type="molecule type" value="Genomic_DNA"/>
</dbReference>
<keyword evidence="2" id="KW-1185">Reference proteome</keyword>
<organism evidence="1 2">
    <name type="scientific">Cellvibrio fibrivorans</name>
    <dbReference type="NCBI Taxonomy" id="126350"/>
    <lineage>
        <taxon>Bacteria</taxon>
        <taxon>Pseudomonadati</taxon>
        <taxon>Pseudomonadota</taxon>
        <taxon>Gammaproteobacteria</taxon>
        <taxon>Cellvibrionales</taxon>
        <taxon>Cellvibrionaceae</taxon>
        <taxon>Cellvibrio</taxon>
    </lineage>
</organism>
<comment type="caution">
    <text evidence="1">The sequence shown here is derived from an EMBL/GenBank/DDBJ whole genome shotgun (WGS) entry which is preliminary data.</text>
</comment>
<accession>A0ABU1V255</accession>
<evidence type="ECO:0000313" key="1">
    <source>
        <dbReference type="EMBL" id="MDR7091532.1"/>
    </source>
</evidence>
<sequence>MQSDPKKLVEKNSSLNHSELLKVVSHVQREQGEWILHTLMVEGCDVPFKFKRKGKYLSLKGARVNITYYPEQQVVAGITFEVMKVVRIKRG</sequence>